<organism evidence="1 2">
    <name type="scientific">Qipengyuania flava</name>
    <dbReference type="NCBI Taxonomy" id="192812"/>
    <lineage>
        <taxon>Bacteria</taxon>
        <taxon>Pseudomonadati</taxon>
        <taxon>Pseudomonadota</taxon>
        <taxon>Alphaproteobacteria</taxon>
        <taxon>Sphingomonadales</taxon>
        <taxon>Erythrobacteraceae</taxon>
        <taxon>Qipengyuania</taxon>
    </lineage>
</organism>
<dbReference type="EMBL" id="AP019389">
    <property type="protein sequence ID" value="BBI19366.1"/>
    <property type="molecule type" value="Genomic_DNA"/>
</dbReference>
<gene>
    <name evidence="1" type="ORF">EKJ_02130</name>
</gene>
<name>A0A3T1CEG6_9SPHN</name>
<evidence type="ECO:0000313" key="2">
    <source>
        <dbReference type="Proteomes" id="UP000290057"/>
    </source>
</evidence>
<protein>
    <submittedName>
        <fullName evidence="1">Uncharacterized protein</fullName>
    </submittedName>
</protein>
<proteinExistence type="predicted"/>
<evidence type="ECO:0000313" key="1">
    <source>
        <dbReference type="EMBL" id="BBI19366.1"/>
    </source>
</evidence>
<accession>A0A3T1CEG6</accession>
<dbReference type="RefSeq" id="WP_172603109.1">
    <property type="nucleotide sequence ID" value="NZ_AP019389.1"/>
</dbReference>
<keyword evidence="2" id="KW-1185">Reference proteome</keyword>
<dbReference type="AlphaFoldDB" id="A0A3T1CEG6"/>
<reference evidence="1 2" key="1">
    <citation type="submission" date="2019-01" db="EMBL/GenBank/DDBJ databases">
        <title>Complete genome sequence of Erythrobacter flavus KJ5.</title>
        <authorList>
            <person name="Kanesaki Y."/>
            <person name="Brotosudarmo T."/>
            <person name="Moriuchi R."/>
            <person name="Awai K."/>
        </authorList>
    </citation>
    <scope>NUCLEOTIDE SEQUENCE [LARGE SCALE GENOMIC DNA]</scope>
    <source>
        <strain evidence="1 2">KJ5</strain>
    </source>
</reference>
<dbReference type="Proteomes" id="UP000290057">
    <property type="component" value="Chromosome"/>
</dbReference>
<sequence>MNFARLAEQLVLRAARRAQAAAEMRLRRRNADMQRWHRAALLWPHFAREDL</sequence>